<dbReference type="HAMAP" id="MF_01151">
    <property type="entry name" value="GrpE"/>
    <property type="match status" value="1"/>
</dbReference>
<proteinExistence type="inferred from homology"/>
<feature type="compositionally biased region" description="Basic and acidic residues" evidence="3">
    <location>
        <begin position="30"/>
        <end position="53"/>
    </location>
</feature>
<dbReference type="Pfam" id="PF01025">
    <property type="entry name" value="GrpE"/>
    <property type="match status" value="1"/>
</dbReference>
<dbReference type="GO" id="GO:0006457">
    <property type="term" value="P:protein folding"/>
    <property type="evidence" value="ECO:0007669"/>
    <property type="project" value="InterPro"/>
</dbReference>
<dbReference type="GO" id="GO:0051087">
    <property type="term" value="F:protein-folding chaperone binding"/>
    <property type="evidence" value="ECO:0007669"/>
    <property type="project" value="InterPro"/>
</dbReference>
<dbReference type="Gene3D" id="3.90.20.20">
    <property type="match status" value="1"/>
</dbReference>
<dbReference type="CDD" id="cd00446">
    <property type="entry name" value="GrpE"/>
    <property type="match status" value="1"/>
</dbReference>
<comment type="caution">
    <text evidence="4">The sequence shown here is derived from an EMBL/GenBank/DDBJ whole genome shotgun (WGS) entry which is preliminary data.</text>
</comment>
<organism evidence="4">
    <name type="scientific">bioreactor metagenome</name>
    <dbReference type="NCBI Taxonomy" id="1076179"/>
    <lineage>
        <taxon>unclassified sequences</taxon>
        <taxon>metagenomes</taxon>
        <taxon>ecological metagenomes</taxon>
    </lineage>
</organism>
<dbReference type="AlphaFoldDB" id="A0A644XJP7"/>
<dbReference type="PANTHER" id="PTHR21237:SF23">
    <property type="entry name" value="GRPE PROTEIN HOMOLOG, MITOCHONDRIAL"/>
    <property type="match status" value="1"/>
</dbReference>
<dbReference type="SUPFAM" id="SSF58014">
    <property type="entry name" value="Coiled-coil domain of nucleotide exchange factor GrpE"/>
    <property type="match status" value="1"/>
</dbReference>
<dbReference type="NCBIfam" id="NF010738">
    <property type="entry name" value="PRK14140.1"/>
    <property type="match status" value="1"/>
</dbReference>
<dbReference type="PANTHER" id="PTHR21237">
    <property type="entry name" value="GRPE PROTEIN"/>
    <property type="match status" value="1"/>
</dbReference>
<dbReference type="Gene3D" id="2.30.22.10">
    <property type="entry name" value="Head domain of nucleotide exchange factor GrpE"/>
    <property type="match status" value="1"/>
</dbReference>
<dbReference type="PRINTS" id="PR00773">
    <property type="entry name" value="GRPEPROTEIN"/>
</dbReference>
<dbReference type="GO" id="GO:0000774">
    <property type="term" value="F:adenyl-nucleotide exchange factor activity"/>
    <property type="evidence" value="ECO:0007669"/>
    <property type="project" value="InterPro"/>
</dbReference>
<evidence type="ECO:0000256" key="2">
    <source>
        <dbReference type="ARBA" id="ARBA00023186"/>
    </source>
</evidence>
<feature type="compositionally biased region" description="Basic and acidic residues" evidence="3">
    <location>
        <begin position="1"/>
        <end position="20"/>
    </location>
</feature>
<gene>
    <name evidence="4" type="primary">grpE_21</name>
    <name evidence="4" type="ORF">SDC9_62774</name>
</gene>
<reference evidence="4" key="1">
    <citation type="submission" date="2019-08" db="EMBL/GenBank/DDBJ databases">
        <authorList>
            <person name="Kucharzyk K."/>
            <person name="Murdoch R.W."/>
            <person name="Higgins S."/>
            <person name="Loffler F."/>
        </authorList>
    </citation>
    <scope>NUCLEOTIDE SEQUENCE</scope>
</reference>
<evidence type="ECO:0000256" key="3">
    <source>
        <dbReference type="SAM" id="MobiDB-lite"/>
    </source>
</evidence>
<feature type="region of interest" description="Disordered" evidence="3">
    <location>
        <begin position="1"/>
        <end position="54"/>
    </location>
</feature>
<protein>
    <submittedName>
        <fullName evidence="4">Protein GrpE</fullName>
    </submittedName>
</protein>
<sequence>MAKAKKHDEEKVKEQEKQCEETSNAANEESVSKENEENKNNEETEIEDKKESNNEEVEILNNRLLRLQADFLNYKSRTEKEKLSSYGNAVSDMILELLPVVDNLERALNAENSENNTFKEGVQMVYTQLVGILDKKGLKEVEALHKQFDHNVHYGVAFEASDEFEDGIILDVLQKGYTVNDKLVRPAMVRICKK</sequence>
<accession>A0A644XJP7</accession>
<comment type="similarity">
    <text evidence="1">Belongs to the GrpE family.</text>
</comment>
<dbReference type="EMBL" id="VSSQ01002602">
    <property type="protein sequence ID" value="MPM16395.1"/>
    <property type="molecule type" value="Genomic_DNA"/>
</dbReference>
<dbReference type="InterPro" id="IPR009012">
    <property type="entry name" value="GrpE_head"/>
</dbReference>
<name>A0A644XJP7_9ZZZZ</name>
<dbReference type="GO" id="GO:0042803">
    <property type="term" value="F:protein homodimerization activity"/>
    <property type="evidence" value="ECO:0007669"/>
    <property type="project" value="InterPro"/>
</dbReference>
<dbReference type="SUPFAM" id="SSF51064">
    <property type="entry name" value="Head domain of nucleotide exchange factor GrpE"/>
    <property type="match status" value="1"/>
</dbReference>
<dbReference type="InterPro" id="IPR000740">
    <property type="entry name" value="GrpE"/>
</dbReference>
<dbReference type="GO" id="GO:0051082">
    <property type="term" value="F:unfolded protein binding"/>
    <property type="evidence" value="ECO:0007669"/>
    <property type="project" value="TreeGrafter"/>
</dbReference>
<evidence type="ECO:0000256" key="1">
    <source>
        <dbReference type="ARBA" id="ARBA00009054"/>
    </source>
</evidence>
<keyword evidence="2" id="KW-0143">Chaperone</keyword>
<evidence type="ECO:0000313" key="4">
    <source>
        <dbReference type="EMBL" id="MPM16395.1"/>
    </source>
</evidence>
<dbReference type="InterPro" id="IPR013805">
    <property type="entry name" value="GrpE_CC"/>
</dbReference>